<dbReference type="Proteomes" id="UP000578531">
    <property type="component" value="Unassembled WGS sequence"/>
</dbReference>
<organism evidence="1 2">
    <name type="scientific">Letharia columbiana</name>
    <dbReference type="NCBI Taxonomy" id="112416"/>
    <lineage>
        <taxon>Eukaryota</taxon>
        <taxon>Fungi</taxon>
        <taxon>Dikarya</taxon>
        <taxon>Ascomycota</taxon>
        <taxon>Pezizomycotina</taxon>
        <taxon>Lecanoromycetes</taxon>
        <taxon>OSLEUM clade</taxon>
        <taxon>Lecanoromycetidae</taxon>
        <taxon>Lecanorales</taxon>
        <taxon>Lecanorineae</taxon>
        <taxon>Parmeliaceae</taxon>
        <taxon>Letharia</taxon>
    </lineage>
</organism>
<evidence type="ECO:0000313" key="2">
    <source>
        <dbReference type="Proteomes" id="UP000578531"/>
    </source>
</evidence>
<dbReference type="AlphaFoldDB" id="A0A8H6FP23"/>
<evidence type="ECO:0000313" key="1">
    <source>
        <dbReference type="EMBL" id="KAF6232091.1"/>
    </source>
</evidence>
<protein>
    <submittedName>
        <fullName evidence="1">Uncharacterized protein</fullName>
    </submittedName>
</protein>
<comment type="caution">
    <text evidence="1">The sequence shown here is derived from an EMBL/GenBank/DDBJ whole genome shotgun (WGS) entry which is preliminary data.</text>
</comment>
<keyword evidence="2" id="KW-1185">Reference proteome</keyword>
<dbReference type="GeneID" id="59291335"/>
<name>A0A8H6FP23_9LECA</name>
<gene>
    <name evidence="1" type="ORF">HO173_009685</name>
</gene>
<dbReference type="EMBL" id="JACCJC010000051">
    <property type="protein sequence ID" value="KAF6232091.1"/>
    <property type="molecule type" value="Genomic_DNA"/>
</dbReference>
<reference evidence="1 2" key="1">
    <citation type="journal article" date="2020" name="Genomics">
        <title>Complete, high-quality genomes from long-read metagenomic sequencing of two wolf lichen thalli reveals enigmatic genome architecture.</title>
        <authorList>
            <person name="McKenzie S.K."/>
            <person name="Walston R.F."/>
            <person name="Allen J.L."/>
        </authorList>
    </citation>
    <scope>NUCLEOTIDE SEQUENCE [LARGE SCALE GENOMIC DNA]</scope>
    <source>
        <strain evidence="1">WasteWater2</strain>
    </source>
</reference>
<sequence>METVNVWLPEELKLEAQIRNWILGMPEVWLRRIALPTVVSGARIEGSEHQVDVVRLKILYEEGGSLQALGATGNIH</sequence>
<accession>A0A8H6FP23</accession>
<dbReference type="RefSeq" id="XP_037161521.1">
    <property type="nucleotide sequence ID" value="XM_037311574.1"/>
</dbReference>
<proteinExistence type="predicted"/>